<dbReference type="InterPro" id="IPR039538">
    <property type="entry name" value="BetI_C"/>
</dbReference>
<dbReference type="GO" id="GO:0000976">
    <property type="term" value="F:transcription cis-regulatory region binding"/>
    <property type="evidence" value="ECO:0007669"/>
    <property type="project" value="TreeGrafter"/>
</dbReference>
<dbReference type="RefSeq" id="WP_068685512.1">
    <property type="nucleotide sequence ID" value="NZ_LYPA01000067.1"/>
</dbReference>
<dbReference type="SUPFAM" id="SSF46689">
    <property type="entry name" value="Homeodomain-like"/>
    <property type="match status" value="2"/>
</dbReference>
<protein>
    <recommendedName>
        <fullName evidence="6">HTH tetR-type domain-containing protein</fullName>
    </recommendedName>
</protein>
<dbReference type="AlphaFoldDB" id="A0A1A5YES1"/>
<dbReference type="InterPro" id="IPR036271">
    <property type="entry name" value="Tet_transcr_reg_TetR-rel_C_sf"/>
</dbReference>
<dbReference type="GO" id="GO:0003700">
    <property type="term" value="F:DNA-binding transcription factor activity"/>
    <property type="evidence" value="ECO:0007669"/>
    <property type="project" value="TreeGrafter"/>
</dbReference>
<evidence type="ECO:0000256" key="1">
    <source>
        <dbReference type="ARBA" id="ARBA00022491"/>
    </source>
</evidence>
<keyword evidence="8" id="KW-1185">Reference proteome</keyword>
<dbReference type="Proteomes" id="UP000092024">
    <property type="component" value="Unassembled WGS sequence"/>
</dbReference>
<name>A0A1A5YES1_9BACL</name>
<dbReference type="Gene3D" id="1.10.10.60">
    <property type="entry name" value="Homeodomain-like"/>
    <property type="match status" value="1"/>
</dbReference>
<keyword evidence="4" id="KW-0804">Transcription</keyword>
<evidence type="ECO:0000259" key="6">
    <source>
        <dbReference type="PROSITE" id="PS50977"/>
    </source>
</evidence>
<dbReference type="Pfam" id="PF13977">
    <property type="entry name" value="TetR_C_6"/>
    <property type="match status" value="1"/>
</dbReference>
<sequence>MMSAKDEVYKSALELAAQKPYDQITLAEVAELAGVHWTTVSRCFGGKSEMRNWLRDNQKNEELQHSDTRSRIIEAAGAVFSSLGYNQASLDLVADYAGMTKGAVYWHFSSKQELFLALLELRLQQQIRYVSMNAASMLASDNPSEALKKWLLGELGGLAGTGRNPGLFMEFVVASREPDVRARLVGLQRQFLQAIAELIAELQRRGQLNSRIQASSAALLIDSIMKGTAVEWMIDPERVDLESYLDSVSLFIWGVFGP</sequence>
<evidence type="ECO:0000313" key="8">
    <source>
        <dbReference type="Proteomes" id="UP000092024"/>
    </source>
</evidence>
<dbReference type="InterPro" id="IPR050109">
    <property type="entry name" value="HTH-type_TetR-like_transc_reg"/>
</dbReference>
<evidence type="ECO:0000313" key="7">
    <source>
        <dbReference type="EMBL" id="OBR64067.1"/>
    </source>
</evidence>
<feature type="DNA-binding region" description="H-T-H motif" evidence="5">
    <location>
        <begin position="89"/>
        <end position="108"/>
    </location>
</feature>
<evidence type="ECO:0000256" key="3">
    <source>
        <dbReference type="ARBA" id="ARBA00023125"/>
    </source>
</evidence>
<keyword evidence="3 5" id="KW-0238">DNA-binding</keyword>
<dbReference type="PROSITE" id="PS50977">
    <property type="entry name" value="HTH_TETR_2"/>
    <property type="match status" value="2"/>
</dbReference>
<dbReference type="SUPFAM" id="SSF48498">
    <property type="entry name" value="Tetracyclin repressor-like, C-terminal domain"/>
    <property type="match status" value="1"/>
</dbReference>
<dbReference type="InterPro" id="IPR009057">
    <property type="entry name" value="Homeodomain-like_sf"/>
</dbReference>
<evidence type="ECO:0000256" key="5">
    <source>
        <dbReference type="PROSITE-ProRule" id="PRU00335"/>
    </source>
</evidence>
<dbReference type="Pfam" id="PF00440">
    <property type="entry name" value="TetR_N"/>
    <property type="match status" value="2"/>
</dbReference>
<dbReference type="PANTHER" id="PTHR30055">
    <property type="entry name" value="HTH-TYPE TRANSCRIPTIONAL REGULATOR RUTR"/>
    <property type="match status" value="1"/>
</dbReference>
<organism evidence="7 8">
    <name type="scientific">Paenibacillus oryzae</name>
    <dbReference type="NCBI Taxonomy" id="1844972"/>
    <lineage>
        <taxon>Bacteria</taxon>
        <taxon>Bacillati</taxon>
        <taxon>Bacillota</taxon>
        <taxon>Bacilli</taxon>
        <taxon>Bacillales</taxon>
        <taxon>Paenibacillaceae</taxon>
        <taxon>Paenibacillus</taxon>
    </lineage>
</organism>
<dbReference type="STRING" id="1844972.A7K91_20460"/>
<evidence type="ECO:0000256" key="2">
    <source>
        <dbReference type="ARBA" id="ARBA00023015"/>
    </source>
</evidence>
<feature type="DNA-binding region" description="H-T-H motif" evidence="5">
    <location>
        <begin position="25"/>
        <end position="44"/>
    </location>
</feature>
<keyword evidence="1" id="KW-0678">Repressor</keyword>
<dbReference type="OrthoDB" id="9814200at2"/>
<dbReference type="PRINTS" id="PR00455">
    <property type="entry name" value="HTHTETR"/>
</dbReference>
<feature type="domain" description="HTH tetR-type" evidence="6">
    <location>
        <begin position="66"/>
        <end position="126"/>
    </location>
</feature>
<gene>
    <name evidence="7" type="ORF">A7K91_20460</name>
</gene>
<evidence type="ECO:0000256" key="4">
    <source>
        <dbReference type="ARBA" id="ARBA00023163"/>
    </source>
</evidence>
<keyword evidence="2" id="KW-0805">Transcription regulation</keyword>
<dbReference type="InterPro" id="IPR001647">
    <property type="entry name" value="HTH_TetR"/>
</dbReference>
<accession>A0A1A5YES1</accession>
<proteinExistence type="predicted"/>
<dbReference type="EMBL" id="LYPA01000067">
    <property type="protein sequence ID" value="OBR64067.1"/>
    <property type="molecule type" value="Genomic_DNA"/>
</dbReference>
<reference evidence="7 8" key="1">
    <citation type="submission" date="2016-05" db="EMBL/GenBank/DDBJ databases">
        <title>Paenibacillus oryzae. sp. nov., isolated from the rice root.</title>
        <authorList>
            <person name="Zhang J."/>
            <person name="Zhang X."/>
        </authorList>
    </citation>
    <scope>NUCLEOTIDE SEQUENCE [LARGE SCALE GENOMIC DNA]</scope>
    <source>
        <strain evidence="7 8">1DrF-4</strain>
    </source>
</reference>
<dbReference type="Gene3D" id="1.10.357.10">
    <property type="entry name" value="Tetracycline Repressor, domain 2"/>
    <property type="match status" value="1"/>
</dbReference>
<feature type="domain" description="HTH tetR-type" evidence="6">
    <location>
        <begin position="2"/>
        <end position="62"/>
    </location>
</feature>
<comment type="caution">
    <text evidence="7">The sequence shown here is derived from an EMBL/GenBank/DDBJ whole genome shotgun (WGS) entry which is preliminary data.</text>
</comment>
<dbReference type="PANTHER" id="PTHR30055:SF234">
    <property type="entry name" value="HTH-TYPE TRANSCRIPTIONAL REGULATOR BETI"/>
    <property type="match status" value="1"/>
</dbReference>